<gene>
    <name evidence="3" type="ORF">FHX76_000112</name>
</gene>
<dbReference type="Pfam" id="PF00795">
    <property type="entry name" value="CN_hydrolase"/>
    <property type="match status" value="1"/>
</dbReference>
<evidence type="ECO:0000313" key="4">
    <source>
        <dbReference type="Proteomes" id="UP000541033"/>
    </source>
</evidence>
<dbReference type="Proteomes" id="UP000541033">
    <property type="component" value="Unassembled WGS sequence"/>
</dbReference>
<evidence type="ECO:0000256" key="1">
    <source>
        <dbReference type="ARBA" id="ARBA00010613"/>
    </source>
</evidence>
<comment type="similarity">
    <text evidence="1">Belongs to the carbon-nitrogen hydrolase superfamily. NIT1/NIT2 family.</text>
</comment>
<evidence type="ECO:0000313" key="3">
    <source>
        <dbReference type="EMBL" id="NIH52244.1"/>
    </source>
</evidence>
<dbReference type="PANTHER" id="PTHR23088">
    <property type="entry name" value="NITRILASE-RELATED"/>
    <property type="match status" value="1"/>
</dbReference>
<keyword evidence="4" id="KW-1185">Reference proteome</keyword>
<proteinExistence type="inferred from homology"/>
<dbReference type="InterPro" id="IPR001110">
    <property type="entry name" value="UPF0012_CS"/>
</dbReference>
<feature type="domain" description="CN hydrolase" evidence="2">
    <location>
        <begin position="4"/>
        <end position="247"/>
    </location>
</feature>
<dbReference type="CDD" id="cd07581">
    <property type="entry name" value="nitrilase_3"/>
    <property type="match status" value="1"/>
</dbReference>
<keyword evidence="3" id="KW-0378">Hydrolase</keyword>
<protein>
    <submittedName>
        <fullName evidence="3">Putative amidohydrolase</fullName>
    </submittedName>
</protein>
<comment type="caution">
    <text evidence="3">The sequence shown here is derived from an EMBL/GenBank/DDBJ whole genome shotgun (WGS) entry which is preliminary data.</text>
</comment>
<dbReference type="Gene3D" id="3.60.110.10">
    <property type="entry name" value="Carbon-nitrogen hydrolase"/>
    <property type="match status" value="1"/>
</dbReference>
<dbReference type="RefSeq" id="WP_167146526.1">
    <property type="nucleotide sequence ID" value="NZ_JAAMOX010000001.1"/>
</dbReference>
<dbReference type="InterPro" id="IPR003010">
    <property type="entry name" value="C-N_Hydrolase"/>
</dbReference>
<dbReference type="GO" id="GO:0016787">
    <property type="term" value="F:hydrolase activity"/>
    <property type="evidence" value="ECO:0007669"/>
    <property type="project" value="UniProtKB-KW"/>
</dbReference>
<dbReference type="PANTHER" id="PTHR23088:SF27">
    <property type="entry name" value="DEAMINATED GLUTATHIONE AMIDASE"/>
    <property type="match status" value="1"/>
</dbReference>
<dbReference type="EMBL" id="JAAMOX010000001">
    <property type="protein sequence ID" value="NIH52244.1"/>
    <property type="molecule type" value="Genomic_DNA"/>
</dbReference>
<dbReference type="InterPro" id="IPR036526">
    <property type="entry name" value="C-N_Hydrolase_sf"/>
</dbReference>
<accession>A0A7X5QYA5</accession>
<organism evidence="3 4">
    <name type="scientific">Lysinibacter cavernae</name>
    <dbReference type="NCBI Taxonomy" id="1640652"/>
    <lineage>
        <taxon>Bacteria</taxon>
        <taxon>Bacillati</taxon>
        <taxon>Actinomycetota</taxon>
        <taxon>Actinomycetes</taxon>
        <taxon>Micrococcales</taxon>
        <taxon>Microbacteriaceae</taxon>
        <taxon>Lysinibacter</taxon>
    </lineage>
</organism>
<evidence type="ECO:0000259" key="2">
    <source>
        <dbReference type="PROSITE" id="PS50263"/>
    </source>
</evidence>
<dbReference type="PROSITE" id="PS50263">
    <property type="entry name" value="CN_HYDROLASE"/>
    <property type="match status" value="1"/>
</dbReference>
<dbReference type="SUPFAM" id="SSF56317">
    <property type="entry name" value="Carbon-nitrogen hydrolase"/>
    <property type="match status" value="1"/>
</dbReference>
<sequence length="273" mass="29099">MSTLDVAVVQFNPTDNWAENLVTVERYATEAAGAGAQFVVFPEYSSVFTKRLGQHTVDTAQPVDGPFVTGLQAIAAALGIHLVAGIVEALDPEDEPNRCANTLIAIDPTGKLVATYRKLHLYDAFGQRESDWVAPGAIEDAPVFDVGGCTVGLQTCYDIRFPEVSRWLVDAGATLLVVPAEWVAGDLKTTHWQTLLAARAIENTVFVAAADHAPPVAVGHSAIIDPRGVTLASLADEEGIASATLETQTLEEVRTVNPALSLRRFEVAPRGKA</sequence>
<dbReference type="AlphaFoldDB" id="A0A7X5QYA5"/>
<name>A0A7X5QYA5_9MICO</name>
<dbReference type="PROSITE" id="PS01227">
    <property type="entry name" value="UPF0012"/>
    <property type="match status" value="1"/>
</dbReference>
<reference evidence="3 4" key="1">
    <citation type="submission" date="2020-02" db="EMBL/GenBank/DDBJ databases">
        <title>Sequencing the genomes of 1000 actinobacteria strains.</title>
        <authorList>
            <person name="Klenk H.-P."/>
        </authorList>
    </citation>
    <scope>NUCLEOTIDE SEQUENCE [LARGE SCALE GENOMIC DNA]</scope>
    <source>
        <strain evidence="3 4">DSM 27960</strain>
    </source>
</reference>